<keyword evidence="3" id="KW-1185">Reference proteome</keyword>
<comment type="caution">
    <text evidence="2">The sequence shown here is derived from an EMBL/GenBank/DDBJ whole genome shotgun (WGS) entry which is preliminary data.</text>
</comment>
<gene>
    <name evidence="2" type="ORF">DUI87_15567</name>
</gene>
<reference evidence="2 3" key="1">
    <citation type="submission" date="2018-07" db="EMBL/GenBank/DDBJ databases">
        <title>A high quality draft genome assembly of the barn swallow (H. rustica rustica).</title>
        <authorList>
            <person name="Formenti G."/>
            <person name="Chiara M."/>
            <person name="Poveda L."/>
            <person name="Francoijs K.-J."/>
            <person name="Bonisoli-Alquati A."/>
            <person name="Canova L."/>
            <person name="Gianfranceschi L."/>
            <person name="Horner D.S."/>
            <person name="Saino N."/>
        </authorList>
    </citation>
    <scope>NUCLEOTIDE SEQUENCE [LARGE SCALE GENOMIC DNA]</scope>
    <source>
        <strain evidence="2">Chelidonia</strain>
        <tissue evidence="2">Blood</tissue>
    </source>
</reference>
<evidence type="ECO:0000313" key="3">
    <source>
        <dbReference type="Proteomes" id="UP000269221"/>
    </source>
</evidence>
<dbReference type="Proteomes" id="UP000269221">
    <property type="component" value="Unassembled WGS sequence"/>
</dbReference>
<feature type="compositionally biased region" description="Basic and acidic residues" evidence="1">
    <location>
        <begin position="16"/>
        <end position="29"/>
    </location>
</feature>
<dbReference type="AlphaFoldDB" id="A0A3M0KG93"/>
<evidence type="ECO:0000313" key="2">
    <source>
        <dbReference type="EMBL" id="RMC06137.1"/>
    </source>
</evidence>
<proteinExistence type="predicted"/>
<evidence type="ECO:0000256" key="1">
    <source>
        <dbReference type="SAM" id="MobiDB-lite"/>
    </source>
</evidence>
<accession>A0A3M0KG93</accession>
<sequence length="257" mass="28167">MCHEGAESQLGGPSVEHSRSSSEAGETRIHTGSTPAMSASRPGEPDFLDHSSRIPALQHLYQRDVISTELISPFEVIWKWVLCYCDMALQDLVLSGVELQPATPALAQSPPGGLGRELESKRERIRFACLGASEEIILSEYLDLSFLLDDIQFTQRSSSGDHFFQTLLKLGKLSVIPAELSDPGARHCSVPVLLLGARGDIRAFGPACCDQRGRSMKRRRRKISRAEKCWLPALEECKKCLDVALGTGFGVMMVVLG</sequence>
<protein>
    <submittedName>
        <fullName evidence="2">Uncharacterized protein</fullName>
    </submittedName>
</protein>
<dbReference type="EMBL" id="QRBI01000120">
    <property type="protein sequence ID" value="RMC06137.1"/>
    <property type="molecule type" value="Genomic_DNA"/>
</dbReference>
<organism evidence="2 3">
    <name type="scientific">Hirundo rustica rustica</name>
    <dbReference type="NCBI Taxonomy" id="333673"/>
    <lineage>
        <taxon>Eukaryota</taxon>
        <taxon>Metazoa</taxon>
        <taxon>Chordata</taxon>
        <taxon>Craniata</taxon>
        <taxon>Vertebrata</taxon>
        <taxon>Euteleostomi</taxon>
        <taxon>Archelosauria</taxon>
        <taxon>Archosauria</taxon>
        <taxon>Dinosauria</taxon>
        <taxon>Saurischia</taxon>
        <taxon>Theropoda</taxon>
        <taxon>Coelurosauria</taxon>
        <taxon>Aves</taxon>
        <taxon>Neognathae</taxon>
        <taxon>Neoaves</taxon>
        <taxon>Telluraves</taxon>
        <taxon>Australaves</taxon>
        <taxon>Passeriformes</taxon>
        <taxon>Sylvioidea</taxon>
        <taxon>Hirundinidae</taxon>
        <taxon>Hirundo</taxon>
    </lineage>
</organism>
<name>A0A3M0KG93_HIRRU</name>
<feature type="region of interest" description="Disordered" evidence="1">
    <location>
        <begin position="1"/>
        <end position="48"/>
    </location>
</feature>